<gene>
    <name evidence="2" type="ORF">A3L11_01380</name>
</gene>
<dbReference type="Proteomes" id="UP000250125">
    <property type="component" value="Chromosome"/>
</dbReference>
<accession>A0A2Z2MJJ6</accession>
<organism evidence="2 3">
    <name type="scientific">Thermococcus siculi</name>
    <dbReference type="NCBI Taxonomy" id="72803"/>
    <lineage>
        <taxon>Archaea</taxon>
        <taxon>Methanobacteriati</taxon>
        <taxon>Methanobacteriota</taxon>
        <taxon>Thermococci</taxon>
        <taxon>Thermococcales</taxon>
        <taxon>Thermococcaceae</taxon>
        <taxon>Thermococcus</taxon>
    </lineage>
</organism>
<reference evidence="2 3" key="1">
    <citation type="submission" date="2016-04" db="EMBL/GenBank/DDBJ databases">
        <title>Complete genome sequence of Thermococcus siculi type strain RG-20.</title>
        <authorList>
            <person name="Oger P.M."/>
        </authorList>
    </citation>
    <scope>NUCLEOTIDE SEQUENCE [LARGE SCALE GENOMIC DNA]</scope>
    <source>
        <strain evidence="2 3">RG-20</strain>
    </source>
</reference>
<dbReference type="GeneID" id="33316848"/>
<feature type="transmembrane region" description="Helical" evidence="1">
    <location>
        <begin position="92"/>
        <end position="114"/>
    </location>
</feature>
<keyword evidence="1" id="KW-1133">Transmembrane helix</keyword>
<feature type="transmembrane region" description="Helical" evidence="1">
    <location>
        <begin position="5"/>
        <end position="23"/>
    </location>
</feature>
<evidence type="ECO:0000313" key="3">
    <source>
        <dbReference type="Proteomes" id="UP000250125"/>
    </source>
</evidence>
<dbReference type="OrthoDB" id="102004at2157"/>
<feature type="transmembrane region" description="Helical" evidence="1">
    <location>
        <begin position="29"/>
        <end position="46"/>
    </location>
</feature>
<proteinExistence type="predicted"/>
<feature type="transmembrane region" description="Helical" evidence="1">
    <location>
        <begin position="135"/>
        <end position="156"/>
    </location>
</feature>
<dbReference type="KEGG" id="tsl:A3L11_01380"/>
<keyword evidence="1" id="KW-0812">Transmembrane</keyword>
<feature type="transmembrane region" description="Helical" evidence="1">
    <location>
        <begin position="162"/>
        <end position="184"/>
    </location>
</feature>
<dbReference type="AlphaFoldDB" id="A0A2Z2MJJ6"/>
<evidence type="ECO:0000313" key="2">
    <source>
        <dbReference type="EMBL" id="ASJ07948.1"/>
    </source>
</evidence>
<keyword evidence="1" id="KW-0472">Membrane</keyword>
<keyword evidence="3" id="KW-1185">Reference proteome</keyword>
<sequence>MNFRVAKLVVVLPVVVITGMAYSSIVDSHLFSVALGAILLGIFVSSGSLSKTVFLATVIYTVPFTIAASQFLPVAFPEAYRELGEVILKSPYFSTAIPVFVLLGLCVLADYIEASESWEKALRNIGWKGSGEKTLVYGAIMIILGLLSSLGILWLGGMGRTAGISAGAPLLPLLVLALGLVVYYSSIEGGTYRKALVAVEVPPGNGSVLIETPSERLALQVSRSMGFEWNTVRLEREMKQRPWRVVFADERGERVLSPLVESVDGKTLFLLYRMEEG</sequence>
<dbReference type="EMBL" id="CP015103">
    <property type="protein sequence ID" value="ASJ07948.1"/>
    <property type="molecule type" value="Genomic_DNA"/>
</dbReference>
<feature type="transmembrane region" description="Helical" evidence="1">
    <location>
        <begin position="53"/>
        <end position="72"/>
    </location>
</feature>
<name>A0A2Z2MJJ6_9EURY</name>
<evidence type="ECO:0000256" key="1">
    <source>
        <dbReference type="SAM" id="Phobius"/>
    </source>
</evidence>
<dbReference type="RefSeq" id="WP_088855191.1">
    <property type="nucleotide sequence ID" value="NZ_CP015103.1"/>
</dbReference>
<protein>
    <submittedName>
        <fullName evidence="2">Uncharacterized protein</fullName>
    </submittedName>
</protein>